<evidence type="ECO:0000313" key="14">
    <source>
        <dbReference type="Proteomes" id="UP000292036"/>
    </source>
</evidence>
<sequence length="207" mass="22762">MTEITIIDYGTSNLGSMQNMLKKLGVGSRFATAPEDVLSAEKIILPGVGSFDAGMRTLKATGMIESLNHVVLEKQVPILGVCLGMQMLGAGSEEGVETGLCWIDSRAIRFDNASNPEMRVPHMGWNEVDVRKVSPLTEGAPGRPRFYFANSYHVVCNDPADALLETEYAGLRFTSGIERGHIRGAQFHPEKSHRYGMWLLKNFAENC</sequence>
<keyword evidence="6 10" id="KW-0368">Histidine biosynthesis</keyword>
<dbReference type="Proteomes" id="UP000292036">
    <property type="component" value="Unassembled WGS sequence"/>
</dbReference>
<dbReference type="EC" id="4.3.2.10" evidence="10"/>
<keyword evidence="10" id="KW-0963">Cytoplasm</keyword>
<keyword evidence="4 10" id="KW-0378">Hydrolase</keyword>
<evidence type="ECO:0000256" key="8">
    <source>
        <dbReference type="ARBA" id="ARBA00047838"/>
    </source>
</evidence>
<dbReference type="GO" id="GO:0004359">
    <property type="term" value="F:glutaminase activity"/>
    <property type="evidence" value="ECO:0007669"/>
    <property type="project" value="UniProtKB-EC"/>
</dbReference>
<reference evidence="13 14" key="1">
    <citation type="submission" date="2019-02" db="EMBL/GenBank/DDBJ databases">
        <title>The genomic architecture of introgression among sibling species of bacteria.</title>
        <authorList>
            <person name="Cavassim M.I.A."/>
            <person name="Moeskjaer S."/>
            <person name="Moslemi C."/>
            <person name="Fields B."/>
            <person name="Bachmann A."/>
            <person name="Vilhjalmsson B."/>
            <person name="Schierup M.H."/>
            <person name="Young J.P.W."/>
            <person name="Andersen S.U."/>
        </authorList>
    </citation>
    <scope>NUCLEOTIDE SEQUENCE [LARGE SCALE GENOMIC DNA]</scope>
    <source>
        <strain evidence="13 14">SM151B</strain>
    </source>
</reference>
<feature type="active site" evidence="10 11">
    <location>
        <position position="190"/>
    </location>
</feature>
<evidence type="ECO:0000256" key="5">
    <source>
        <dbReference type="ARBA" id="ARBA00022962"/>
    </source>
</evidence>
<keyword evidence="7 10" id="KW-0456">Lyase</keyword>
<dbReference type="RefSeq" id="WP_027685905.1">
    <property type="nucleotide sequence ID" value="NZ_JAAXBV010000009.1"/>
</dbReference>
<dbReference type="GO" id="GO:0000107">
    <property type="term" value="F:imidazoleglycerol-phosphate synthase activity"/>
    <property type="evidence" value="ECO:0007669"/>
    <property type="project" value="UniProtKB-UniRule"/>
</dbReference>
<dbReference type="GO" id="GO:0005737">
    <property type="term" value="C:cytoplasm"/>
    <property type="evidence" value="ECO:0007669"/>
    <property type="project" value="UniProtKB-SubCell"/>
</dbReference>
<evidence type="ECO:0000259" key="12">
    <source>
        <dbReference type="Pfam" id="PF00117"/>
    </source>
</evidence>
<dbReference type="InterPro" id="IPR017926">
    <property type="entry name" value="GATASE"/>
</dbReference>
<evidence type="ECO:0000256" key="4">
    <source>
        <dbReference type="ARBA" id="ARBA00022801"/>
    </source>
</evidence>
<proteinExistence type="inferred from homology"/>
<dbReference type="InterPro" id="IPR029062">
    <property type="entry name" value="Class_I_gatase-like"/>
</dbReference>
<keyword evidence="5 10" id="KW-0315">Glutamine amidotransferase</keyword>
<dbReference type="GO" id="GO:0000105">
    <property type="term" value="P:L-histidine biosynthetic process"/>
    <property type="evidence" value="ECO:0007669"/>
    <property type="project" value="UniProtKB-UniRule"/>
</dbReference>
<feature type="active site" evidence="10 11">
    <location>
        <position position="188"/>
    </location>
</feature>
<evidence type="ECO:0000256" key="10">
    <source>
        <dbReference type="HAMAP-Rule" id="MF_00278"/>
    </source>
</evidence>
<evidence type="ECO:0000256" key="3">
    <source>
        <dbReference type="ARBA" id="ARBA00022605"/>
    </source>
</evidence>
<accession>A0ABD7PM49</accession>
<dbReference type="PANTHER" id="PTHR42701">
    <property type="entry name" value="IMIDAZOLE GLYCEROL PHOSPHATE SYNTHASE SUBUNIT HISH"/>
    <property type="match status" value="1"/>
</dbReference>
<dbReference type="EMBL" id="SIPS01000001">
    <property type="protein sequence ID" value="TAW28399.1"/>
    <property type="molecule type" value="Genomic_DNA"/>
</dbReference>
<evidence type="ECO:0000256" key="11">
    <source>
        <dbReference type="PIRSR" id="PIRSR000495-1"/>
    </source>
</evidence>
<dbReference type="Pfam" id="PF00117">
    <property type="entry name" value="GATase"/>
    <property type="match status" value="1"/>
</dbReference>
<dbReference type="EC" id="3.5.1.2" evidence="10"/>
<evidence type="ECO:0000256" key="7">
    <source>
        <dbReference type="ARBA" id="ARBA00023239"/>
    </source>
</evidence>
<comment type="catalytic activity">
    <reaction evidence="9 10">
        <text>L-glutamine + H2O = L-glutamate + NH4(+)</text>
        <dbReference type="Rhea" id="RHEA:15889"/>
        <dbReference type="ChEBI" id="CHEBI:15377"/>
        <dbReference type="ChEBI" id="CHEBI:28938"/>
        <dbReference type="ChEBI" id="CHEBI:29985"/>
        <dbReference type="ChEBI" id="CHEBI:58359"/>
        <dbReference type="EC" id="3.5.1.2"/>
    </reaction>
</comment>
<dbReference type="HAMAP" id="MF_00278">
    <property type="entry name" value="HisH"/>
    <property type="match status" value="1"/>
</dbReference>
<evidence type="ECO:0000313" key="13">
    <source>
        <dbReference type="EMBL" id="TAW28399.1"/>
    </source>
</evidence>
<evidence type="ECO:0000256" key="6">
    <source>
        <dbReference type="ARBA" id="ARBA00023102"/>
    </source>
</evidence>
<evidence type="ECO:0000256" key="9">
    <source>
        <dbReference type="ARBA" id="ARBA00049534"/>
    </source>
</evidence>
<keyword evidence="3 10" id="KW-0028">Amino-acid biosynthesis</keyword>
<protein>
    <recommendedName>
        <fullName evidence="10">Imidazole glycerol phosphate synthase subunit HisH</fullName>
        <ecNumber evidence="10">4.3.2.10</ecNumber>
    </recommendedName>
    <alternativeName>
        <fullName evidence="10">IGP synthase glutaminase subunit</fullName>
        <ecNumber evidence="10">3.5.1.2</ecNumber>
    </alternativeName>
    <alternativeName>
        <fullName evidence="10">IGP synthase subunit HisH</fullName>
    </alternativeName>
    <alternativeName>
        <fullName evidence="10">ImGP synthase subunit HisH</fullName>
        <shortName evidence="10">IGPS subunit HisH</shortName>
    </alternativeName>
</protein>
<comment type="pathway">
    <text evidence="1 10">Amino-acid biosynthesis; L-histidine biosynthesis; L-histidine from 5-phospho-alpha-D-ribose 1-diphosphate: step 5/9.</text>
</comment>
<dbReference type="NCBIfam" id="TIGR01855">
    <property type="entry name" value="IMP_synth_hisH"/>
    <property type="match status" value="1"/>
</dbReference>
<comment type="function">
    <text evidence="10">IGPS catalyzes the conversion of PRFAR and glutamine to IGP, AICAR and glutamate. The HisH subunit catalyzes the hydrolysis of glutamine to glutamate and ammonia as part of the synthesis of IGP and AICAR. The resulting ammonia molecule is channeled to the active site of HisF.</text>
</comment>
<feature type="active site" description="Nucleophile" evidence="10 11">
    <location>
        <position position="82"/>
    </location>
</feature>
<comment type="subcellular location">
    <subcellularLocation>
        <location evidence="10">Cytoplasm</location>
    </subcellularLocation>
</comment>
<dbReference type="InterPro" id="IPR010139">
    <property type="entry name" value="Imidazole-glycPsynth_HisH"/>
</dbReference>
<name>A0ABD7PM49_RHILE</name>
<dbReference type="PROSITE" id="PS51273">
    <property type="entry name" value="GATASE_TYPE_1"/>
    <property type="match status" value="1"/>
</dbReference>
<evidence type="ECO:0000256" key="1">
    <source>
        <dbReference type="ARBA" id="ARBA00005091"/>
    </source>
</evidence>
<dbReference type="CDD" id="cd01748">
    <property type="entry name" value="GATase1_IGP_Synthase"/>
    <property type="match status" value="1"/>
</dbReference>
<gene>
    <name evidence="10 13" type="primary">hisH</name>
    <name evidence="13" type="ORF">ELI19_02220</name>
</gene>
<feature type="domain" description="Glutamine amidotransferase" evidence="12">
    <location>
        <begin position="6"/>
        <end position="204"/>
    </location>
</feature>
<dbReference type="PANTHER" id="PTHR42701:SF1">
    <property type="entry name" value="IMIDAZOLE GLYCEROL PHOSPHATE SYNTHASE SUBUNIT HISH"/>
    <property type="match status" value="1"/>
</dbReference>
<dbReference type="AlphaFoldDB" id="A0ABD7PM49"/>
<evidence type="ECO:0000256" key="2">
    <source>
        <dbReference type="ARBA" id="ARBA00011152"/>
    </source>
</evidence>
<organism evidence="13 14">
    <name type="scientific">Rhizobium leguminosarum</name>
    <dbReference type="NCBI Taxonomy" id="384"/>
    <lineage>
        <taxon>Bacteria</taxon>
        <taxon>Pseudomonadati</taxon>
        <taxon>Pseudomonadota</taxon>
        <taxon>Alphaproteobacteria</taxon>
        <taxon>Hyphomicrobiales</taxon>
        <taxon>Rhizobiaceae</taxon>
        <taxon>Rhizobium/Agrobacterium group</taxon>
        <taxon>Rhizobium</taxon>
    </lineage>
</organism>
<comment type="caution">
    <text evidence="13">The sequence shown here is derived from an EMBL/GenBank/DDBJ whole genome shotgun (WGS) entry which is preliminary data.</text>
</comment>
<dbReference type="SUPFAM" id="SSF52317">
    <property type="entry name" value="Class I glutamine amidotransferase-like"/>
    <property type="match status" value="1"/>
</dbReference>
<dbReference type="Gene3D" id="3.40.50.880">
    <property type="match status" value="1"/>
</dbReference>
<comment type="subunit">
    <text evidence="2 10">Heterodimer of HisH and HisF.</text>
</comment>
<comment type="catalytic activity">
    <reaction evidence="8 10">
        <text>5-[(5-phospho-1-deoxy-D-ribulos-1-ylimino)methylamino]-1-(5-phospho-beta-D-ribosyl)imidazole-4-carboxamide + L-glutamine = D-erythro-1-(imidazol-4-yl)glycerol 3-phosphate + 5-amino-1-(5-phospho-beta-D-ribosyl)imidazole-4-carboxamide + L-glutamate + H(+)</text>
        <dbReference type="Rhea" id="RHEA:24793"/>
        <dbReference type="ChEBI" id="CHEBI:15378"/>
        <dbReference type="ChEBI" id="CHEBI:29985"/>
        <dbReference type="ChEBI" id="CHEBI:58278"/>
        <dbReference type="ChEBI" id="CHEBI:58359"/>
        <dbReference type="ChEBI" id="CHEBI:58475"/>
        <dbReference type="ChEBI" id="CHEBI:58525"/>
        <dbReference type="EC" id="4.3.2.10"/>
    </reaction>
</comment>
<dbReference type="GO" id="GO:0016829">
    <property type="term" value="F:lyase activity"/>
    <property type="evidence" value="ECO:0007669"/>
    <property type="project" value="UniProtKB-KW"/>
</dbReference>
<dbReference type="PIRSF" id="PIRSF000495">
    <property type="entry name" value="Amidotransf_hisH"/>
    <property type="match status" value="1"/>
</dbReference>